<dbReference type="GO" id="GO:0016787">
    <property type="term" value="F:hydrolase activity"/>
    <property type="evidence" value="ECO:0007669"/>
    <property type="project" value="UniProtKB-KW"/>
</dbReference>
<dbReference type="EMBL" id="UGPP01000001">
    <property type="protein sequence ID" value="STY70576.1"/>
    <property type="molecule type" value="Genomic_DNA"/>
</dbReference>
<reference evidence="4 5" key="1">
    <citation type="submission" date="2018-06" db="EMBL/GenBank/DDBJ databases">
        <authorList>
            <consortium name="Pathogen Informatics"/>
            <person name="Doyle S."/>
        </authorList>
    </citation>
    <scope>NUCLEOTIDE SEQUENCE [LARGE SCALE GENOMIC DNA]</scope>
    <source>
        <strain evidence="4 5">NCTC10571</strain>
    </source>
</reference>
<name>A0A378NRT1_9FIRM</name>
<keyword evidence="4" id="KW-0378">Hydrolase</keyword>
<dbReference type="PANTHER" id="PTHR40588:SF1">
    <property type="entry name" value="MRNA INTERFERASE TOXIN YAFQ"/>
    <property type="match status" value="1"/>
</dbReference>
<keyword evidence="1" id="KW-1277">Toxin-antitoxin system</keyword>
<dbReference type="NCBIfam" id="TIGR02385">
    <property type="entry name" value="RelE_StbE"/>
    <property type="match status" value="1"/>
</dbReference>
<evidence type="ECO:0000313" key="4">
    <source>
        <dbReference type="EMBL" id="STY70576.1"/>
    </source>
</evidence>
<sequence>MLKIKYHSKFKKDIKTIKKRNYDLSKLQKVIEILAEEKTLPAKYKDHSLTGIYQDFRECHILPDWLLIYRIDKDILILVLSRTGTHSDLF</sequence>
<accession>A0A378NRT1</accession>
<dbReference type="FunFam" id="3.30.2310.20:FF:000003">
    <property type="entry name" value="Type II toxin-antitoxin system YafQ family toxin"/>
    <property type="match status" value="1"/>
</dbReference>
<dbReference type="PIRSF" id="PIRSF006156">
    <property type="entry name" value="YafQ"/>
    <property type="match status" value="1"/>
</dbReference>
<dbReference type="AlphaFoldDB" id="A0A378NRT1"/>
<dbReference type="GO" id="GO:0006402">
    <property type="term" value="P:mRNA catabolic process"/>
    <property type="evidence" value="ECO:0007669"/>
    <property type="project" value="TreeGrafter"/>
</dbReference>
<dbReference type="GO" id="GO:0006415">
    <property type="term" value="P:translational termination"/>
    <property type="evidence" value="ECO:0007669"/>
    <property type="project" value="TreeGrafter"/>
</dbReference>
<evidence type="ECO:0000313" key="5">
    <source>
        <dbReference type="Proteomes" id="UP000255234"/>
    </source>
</evidence>
<dbReference type="Gene3D" id="3.30.2310.20">
    <property type="entry name" value="RelE-like"/>
    <property type="match status" value="1"/>
</dbReference>
<organism evidence="4 5">
    <name type="scientific">Megamonas hypermegale</name>
    <dbReference type="NCBI Taxonomy" id="158847"/>
    <lineage>
        <taxon>Bacteria</taxon>
        <taxon>Bacillati</taxon>
        <taxon>Bacillota</taxon>
        <taxon>Negativicutes</taxon>
        <taxon>Selenomonadales</taxon>
        <taxon>Selenomonadaceae</taxon>
        <taxon>Megamonas</taxon>
    </lineage>
</organism>
<dbReference type="RefSeq" id="WP_115151145.1">
    <property type="nucleotide sequence ID" value="NZ_UGPP01000001.1"/>
</dbReference>
<feature type="active site" description="Proton donor" evidence="3">
    <location>
        <position position="86"/>
    </location>
</feature>
<evidence type="ECO:0000256" key="2">
    <source>
        <dbReference type="ARBA" id="ARBA00061366"/>
    </source>
</evidence>
<dbReference type="InterPro" id="IPR004386">
    <property type="entry name" value="Toxin_YafQ-like"/>
</dbReference>
<protein>
    <submittedName>
        <fullName evidence="4">mRNA interferase YafQ</fullName>
        <ecNumber evidence="4">3.1.-.-</ecNumber>
    </submittedName>
</protein>
<dbReference type="InterPro" id="IPR007712">
    <property type="entry name" value="RelE/ParE_toxin"/>
</dbReference>
<dbReference type="EC" id="3.1.-.-" evidence="4"/>
<dbReference type="NCBIfam" id="TIGR00053">
    <property type="entry name" value="YafQ family addiction module toxin"/>
    <property type="match status" value="1"/>
</dbReference>
<proteinExistence type="inferred from homology"/>
<comment type="similarity">
    <text evidence="2">Belongs to the RelE toxin family. YafQ subfamily.</text>
</comment>
<dbReference type="SUPFAM" id="SSF143011">
    <property type="entry name" value="RelE-like"/>
    <property type="match status" value="1"/>
</dbReference>
<evidence type="ECO:0000256" key="1">
    <source>
        <dbReference type="ARBA" id="ARBA00022649"/>
    </source>
</evidence>
<gene>
    <name evidence="4" type="primary">yafQ</name>
    <name evidence="4" type="ORF">NCTC10571_00715</name>
</gene>
<evidence type="ECO:0000256" key="3">
    <source>
        <dbReference type="PIRSR" id="PIRSR006156-1"/>
    </source>
</evidence>
<dbReference type="Proteomes" id="UP000255234">
    <property type="component" value="Unassembled WGS sequence"/>
</dbReference>
<dbReference type="GO" id="GO:0004521">
    <property type="term" value="F:RNA endonuclease activity"/>
    <property type="evidence" value="ECO:0007669"/>
    <property type="project" value="TreeGrafter"/>
</dbReference>
<dbReference type="PANTHER" id="PTHR40588">
    <property type="entry name" value="MRNA INTERFERASE TOXIN YAFQ"/>
    <property type="match status" value="1"/>
</dbReference>
<dbReference type="Pfam" id="PF15738">
    <property type="entry name" value="YafQ_toxin"/>
    <property type="match status" value="1"/>
</dbReference>
<dbReference type="InterPro" id="IPR035093">
    <property type="entry name" value="RelE/ParE_toxin_dom_sf"/>
</dbReference>